<keyword evidence="3 4" id="KW-0620">Polyamine biosynthesis</keyword>
<dbReference type="NCBIfam" id="NF037959">
    <property type="entry name" value="MFS_SpdSyn"/>
    <property type="match status" value="1"/>
</dbReference>
<dbReference type="AlphaFoldDB" id="A0A4R3K0H7"/>
<comment type="similarity">
    <text evidence="1">Belongs to the spermidine/spermine synthase family.</text>
</comment>
<evidence type="ECO:0000313" key="6">
    <source>
        <dbReference type="EMBL" id="TCS73448.1"/>
    </source>
</evidence>
<keyword evidence="2 4" id="KW-0808">Transferase</keyword>
<sequence length="263" mass="29132">MRLFSRQRQGQGGLDPVEVSEKGGIRFLHLGGSAVQSAMRLRDPFALELEYTRAMMGFLLFHPAPREAALIGLGGGSIAKYFHRKLPACRLTAVELNPEVILAARAYFFLPPDDERLTVLAADGAAFVREQPESRDVLLVDAYDAKRIVEALASEAFYRDCHAHLRPGGVAAFNLWGSEDRFGLYLHRINAAFDHHTLILPAERKSNIIVFGFKPPLPETGFVPLAERARALERGLGLEFPAFLERMRVFNAVSDQGFVLTGG</sequence>
<evidence type="ECO:0000256" key="3">
    <source>
        <dbReference type="ARBA" id="ARBA00023115"/>
    </source>
</evidence>
<gene>
    <name evidence="6" type="ORF">EDC61_102225</name>
</gene>
<dbReference type="InterPro" id="IPR030374">
    <property type="entry name" value="PABS"/>
</dbReference>
<evidence type="ECO:0000259" key="5">
    <source>
        <dbReference type="PROSITE" id="PS51006"/>
    </source>
</evidence>
<organism evidence="6 7">
    <name type="scientific">Sulfuritortus calidifontis</name>
    <dbReference type="NCBI Taxonomy" id="1914471"/>
    <lineage>
        <taxon>Bacteria</taxon>
        <taxon>Pseudomonadati</taxon>
        <taxon>Pseudomonadota</taxon>
        <taxon>Betaproteobacteria</taxon>
        <taxon>Nitrosomonadales</taxon>
        <taxon>Thiobacillaceae</taxon>
        <taxon>Sulfuritortus</taxon>
    </lineage>
</organism>
<name>A0A4R3K0H7_9PROT</name>
<evidence type="ECO:0000313" key="7">
    <source>
        <dbReference type="Proteomes" id="UP000295135"/>
    </source>
</evidence>
<evidence type="ECO:0000256" key="2">
    <source>
        <dbReference type="ARBA" id="ARBA00022679"/>
    </source>
</evidence>
<dbReference type="GO" id="GO:0016740">
    <property type="term" value="F:transferase activity"/>
    <property type="evidence" value="ECO:0007669"/>
    <property type="project" value="UniProtKB-UniRule"/>
</dbReference>
<keyword evidence="7" id="KW-1185">Reference proteome</keyword>
<reference evidence="6 7" key="1">
    <citation type="submission" date="2019-03" db="EMBL/GenBank/DDBJ databases">
        <title>Genomic Encyclopedia of Type Strains, Phase IV (KMG-IV): sequencing the most valuable type-strain genomes for metagenomic binning, comparative biology and taxonomic classification.</title>
        <authorList>
            <person name="Goeker M."/>
        </authorList>
    </citation>
    <scope>NUCLEOTIDE SEQUENCE [LARGE SCALE GENOMIC DNA]</scope>
    <source>
        <strain evidence="6 7">DSM 103923</strain>
    </source>
</reference>
<comment type="caution">
    <text evidence="6">The sequence shown here is derived from an EMBL/GenBank/DDBJ whole genome shotgun (WGS) entry which is preliminary data.</text>
</comment>
<dbReference type="Gene3D" id="3.40.50.150">
    <property type="entry name" value="Vaccinia Virus protein VP39"/>
    <property type="match status" value="1"/>
</dbReference>
<feature type="active site" description="Proton acceptor" evidence="4">
    <location>
        <position position="141"/>
    </location>
</feature>
<dbReference type="RefSeq" id="WP_126458829.1">
    <property type="nucleotide sequence ID" value="NZ_AP018721.1"/>
</dbReference>
<dbReference type="PROSITE" id="PS51006">
    <property type="entry name" value="PABS_2"/>
    <property type="match status" value="1"/>
</dbReference>
<evidence type="ECO:0000256" key="4">
    <source>
        <dbReference type="PROSITE-ProRule" id="PRU00354"/>
    </source>
</evidence>
<dbReference type="OrthoDB" id="117774at2"/>
<dbReference type="Proteomes" id="UP000295135">
    <property type="component" value="Unassembled WGS sequence"/>
</dbReference>
<evidence type="ECO:0000256" key="1">
    <source>
        <dbReference type="ARBA" id="ARBA00007867"/>
    </source>
</evidence>
<feature type="domain" description="PABS" evidence="5">
    <location>
        <begin position="1"/>
        <end position="218"/>
    </location>
</feature>
<dbReference type="PANTHER" id="PTHR43317:SF1">
    <property type="entry name" value="THERMOSPERMINE SYNTHASE ACAULIS5"/>
    <property type="match status" value="1"/>
</dbReference>
<dbReference type="Pfam" id="PF01564">
    <property type="entry name" value="Spermine_synth"/>
    <property type="match status" value="1"/>
</dbReference>
<dbReference type="EMBL" id="SLZY01000002">
    <property type="protein sequence ID" value="TCS73448.1"/>
    <property type="molecule type" value="Genomic_DNA"/>
</dbReference>
<dbReference type="PANTHER" id="PTHR43317">
    <property type="entry name" value="THERMOSPERMINE SYNTHASE ACAULIS5"/>
    <property type="match status" value="1"/>
</dbReference>
<dbReference type="CDD" id="cd02440">
    <property type="entry name" value="AdoMet_MTases"/>
    <property type="match status" value="1"/>
</dbReference>
<protein>
    <submittedName>
        <fullName evidence="6">Spermidine synthase</fullName>
    </submittedName>
</protein>
<accession>A0A4R3K0H7</accession>
<proteinExistence type="inferred from homology"/>
<dbReference type="InterPro" id="IPR029063">
    <property type="entry name" value="SAM-dependent_MTases_sf"/>
</dbReference>
<dbReference type="GO" id="GO:0006596">
    <property type="term" value="P:polyamine biosynthetic process"/>
    <property type="evidence" value="ECO:0007669"/>
    <property type="project" value="UniProtKB-UniRule"/>
</dbReference>
<dbReference type="SUPFAM" id="SSF53335">
    <property type="entry name" value="S-adenosyl-L-methionine-dependent methyltransferases"/>
    <property type="match status" value="1"/>
</dbReference>